<dbReference type="InterPro" id="IPR043502">
    <property type="entry name" value="DNA/RNA_pol_sf"/>
</dbReference>
<dbReference type="SUPFAM" id="SSF50630">
    <property type="entry name" value="Acid proteases"/>
    <property type="match status" value="1"/>
</dbReference>
<dbReference type="CDD" id="cd09274">
    <property type="entry name" value="RNase_HI_RT_Ty3"/>
    <property type="match status" value="1"/>
</dbReference>
<dbReference type="Pfam" id="PF24626">
    <property type="entry name" value="SH3_Tf2-1"/>
    <property type="match status" value="1"/>
</dbReference>
<dbReference type="PANTHER" id="PTHR37984">
    <property type="entry name" value="PROTEIN CBG26694"/>
    <property type="match status" value="1"/>
</dbReference>
<evidence type="ECO:0000256" key="6">
    <source>
        <dbReference type="ARBA" id="ARBA00022759"/>
    </source>
</evidence>
<keyword evidence="8" id="KW-0695">RNA-directed DNA polymerase</keyword>
<dbReference type="GO" id="GO:0003964">
    <property type="term" value="F:RNA-directed DNA polymerase activity"/>
    <property type="evidence" value="ECO:0007669"/>
    <property type="project" value="UniProtKB-KW"/>
</dbReference>
<dbReference type="FunFam" id="3.10.10.10:FF:000007">
    <property type="entry name" value="Retrovirus-related Pol polyprotein from transposon 17.6-like Protein"/>
    <property type="match status" value="1"/>
</dbReference>
<proteinExistence type="predicted"/>
<evidence type="ECO:0000259" key="11">
    <source>
        <dbReference type="PROSITE" id="PS50994"/>
    </source>
</evidence>
<evidence type="ECO:0000313" key="13">
    <source>
        <dbReference type="Proteomes" id="UP000288805"/>
    </source>
</evidence>
<dbReference type="InterPro" id="IPR016197">
    <property type="entry name" value="Chromo-like_dom_sf"/>
</dbReference>
<feature type="compositionally biased region" description="Polar residues" evidence="9">
    <location>
        <begin position="291"/>
        <end position="301"/>
    </location>
</feature>
<dbReference type="SUPFAM" id="SSF53098">
    <property type="entry name" value="Ribonuclease H-like"/>
    <property type="match status" value="1"/>
</dbReference>
<evidence type="ECO:0000259" key="10">
    <source>
        <dbReference type="PROSITE" id="PS50878"/>
    </source>
</evidence>
<dbReference type="FunFam" id="3.10.20.370:FF:000001">
    <property type="entry name" value="Retrovirus-related Pol polyprotein from transposon 17.6-like protein"/>
    <property type="match status" value="1"/>
</dbReference>
<dbReference type="GO" id="GO:0015074">
    <property type="term" value="P:DNA integration"/>
    <property type="evidence" value="ECO:0007669"/>
    <property type="project" value="InterPro"/>
</dbReference>
<dbReference type="Gene3D" id="3.10.20.370">
    <property type="match status" value="1"/>
</dbReference>
<feature type="domain" description="Reverse transcriptase" evidence="10">
    <location>
        <begin position="621"/>
        <end position="805"/>
    </location>
</feature>
<dbReference type="PROSITE" id="PS50878">
    <property type="entry name" value="RT_POL"/>
    <property type="match status" value="1"/>
</dbReference>
<dbReference type="EC" id="2.7.7.49" evidence="1"/>
<evidence type="ECO:0000256" key="9">
    <source>
        <dbReference type="SAM" id="MobiDB-lite"/>
    </source>
</evidence>
<dbReference type="Gene3D" id="2.40.70.10">
    <property type="entry name" value="Acid Proteases"/>
    <property type="match status" value="1"/>
</dbReference>
<protein>
    <recommendedName>
        <fullName evidence="1">RNA-directed DNA polymerase</fullName>
        <ecNumber evidence="1">2.7.7.49</ecNumber>
    </recommendedName>
</protein>
<dbReference type="InterPro" id="IPR036397">
    <property type="entry name" value="RNaseH_sf"/>
</dbReference>
<keyword evidence="5" id="KW-0540">Nuclease</keyword>
<dbReference type="Pfam" id="PF00078">
    <property type="entry name" value="RVT_1"/>
    <property type="match status" value="1"/>
</dbReference>
<dbReference type="Gene3D" id="3.30.70.270">
    <property type="match status" value="2"/>
</dbReference>
<dbReference type="Pfam" id="PF03732">
    <property type="entry name" value="Retrotrans_gag"/>
    <property type="match status" value="1"/>
</dbReference>
<organism evidence="12 13">
    <name type="scientific">Vitis vinifera</name>
    <name type="common">Grape</name>
    <dbReference type="NCBI Taxonomy" id="29760"/>
    <lineage>
        <taxon>Eukaryota</taxon>
        <taxon>Viridiplantae</taxon>
        <taxon>Streptophyta</taxon>
        <taxon>Embryophyta</taxon>
        <taxon>Tracheophyta</taxon>
        <taxon>Spermatophyta</taxon>
        <taxon>Magnoliopsida</taxon>
        <taxon>eudicotyledons</taxon>
        <taxon>Gunneridae</taxon>
        <taxon>Pentapetalae</taxon>
        <taxon>rosids</taxon>
        <taxon>Vitales</taxon>
        <taxon>Vitaceae</taxon>
        <taxon>Viteae</taxon>
        <taxon>Vitis</taxon>
    </lineage>
</organism>
<dbReference type="InterPro" id="IPR041373">
    <property type="entry name" value="RT_RNaseH"/>
</dbReference>
<keyword evidence="6" id="KW-0255">Endonuclease</keyword>
<sequence length="1343" mass="153618">MAEATRSQEVRREMLEMMKEFERKQELWRRESEEKAVKSFADLKSLIGGLSLQNQEVMTNRGEERRWENQLGHSTKVDFPKFNGGGLDGWLLRVEYFFEVDRTPPEARVRLAALHLEGKAIQWHQGYIKTRGNEAYLDWSEYVIALNARFGQHVFDDPIADLRNLRQTGSLQSYMDEFDELYPRADIKESHALSFFLSGLIDELQMPVRMFKPQTLADAYSLARLQEIAVAALQNKPKPVSKGPSLYSPTTNHYHKATPITSISQNATNLSNTTFPKTTNAGLLPLPPSTNIPKTNPGITTRNHRNFSNRDLDERRAKGLCFWCDEKFTPGHKCKRKQLYVMQIQVETDGEGPEGNLQMEGLGEEDEQIQLSLNALMSNEDSQTMTLNGNYKGRSLFVLIDSGSSHNFLSSKVAKRVDCCWQKARGIRVTVANGHELHCTALCSDFRWRMQGQEFIAEVYVLPLETYDLILGTQWLATLGDISWNFNTLQMGFELNGKPYLLQGKNKLQERMSPWADKLKGLVEQPGLFAIQDLSDATLWAIQVAENTHLEETLTPQQQEELQKMLQAFADVFEEPTGLPPVRDYDHQIDLKDEAGPINCRPYRYAAVQKDAIEKLIGEMLHAGVIRQSRSPYASPVVLVKKKDGSWRLCVDYRALNQVTVKDKFPIPVIEELLEELGGSTIFSKIDLRSGYWQIRMHEPDVPKTAFKTHEGHYEFLVMPFGLTNAPSTFQSLMNNIFQPYLRKFILVFFDDILIYSRSFSDHIHHLSIALQRGVYTDPQKVAAVRDWPTPITLKQLRGFLGLTGYYRRFVKDYGKIAKPLTDLLKKDAFHWTEGSNQAFMALKQAMITAPVLALPNFSKEFIIETDASGQGIGAVLMQEGHPIAYISKALSDRFQTLSTYEKEMLAILMAIKKWESYLVDRHFVIKTDHQSLKYLLEQRVTTPTQQAWVAKLMQYDYEIRYKQGKENVDADALSRIQPAELFVLSTTILNTQLYDLIKESWGVDPELQKIIKAKEADPSAYPKYSWRGRNFGERGNCASNQKINLILAYCNHCLFQRESSQTSQWTSSKASPNLMGVSLQLSTAYHPQTDGQTEVVNRCIETYLRCMAGDNPGQWANWISLPEFWYNTSYHSSLKMSPFEALYGYAPPLQIPYFPKDSNVEAVDRVLNERESWLQLLKHHLSKAQQRMKIQADKNRFDREFNIGDMVLLKLQAYKQVSMHSGGPKLQPHYYGPFKVINRIGTVAYQLQLPPDAQIHNVFHVSLLKPAHASIQACSSLPISNTSTTLLPQAILGRRLVKRHNVPAVQLLIHWVDRSPADVSWEFADDLKRRFPAFFLEDKEVS</sequence>
<dbReference type="CDD" id="cd00303">
    <property type="entry name" value="retropepsin_like"/>
    <property type="match status" value="1"/>
</dbReference>
<dbReference type="FunFam" id="3.30.70.270:FF:000020">
    <property type="entry name" value="Transposon Tf2-6 polyprotein-like Protein"/>
    <property type="match status" value="1"/>
</dbReference>
<keyword evidence="2" id="KW-0645">Protease</keyword>
<dbReference type="EMBL" id="QGNW01000662">
    <property type="protein sequence ID" value="RVW66374.1"/>
    <property type="molecule type" value="Genomic_DNA"/>
</dbReference>
<dbReference type="GO" id="GO:0004519">
    <property type="term" value="F:endonuclease activity"/>
    <property type="evidence" value="ECO:0007669"/>
    <property type="project" value="UniProtKB-KW"/>
</dbReference>
<dbReference type="InterPro" id="IPR021109">
    <property type="entry name" value="Peptidase_aspartic_dom_sf"/>
</dbReference>
<dbReference type="InterPro" id="IPR000477">
    <property type="entry name" value="RT_dom"/>
</dbReference>
<evidence type="ECO:0000256" key="4">
    <source>
        <dbReference type="ARBA" id="ARBA00022695"/>
    </source>
</evidence>
<gene>
    <name evidence="12" type="primary">pol_1687</name>
    <name evidence="12" type="ORF">CK203_066416</name>
</gene>
<evidence type="ECO:0000256" key="7">
    <source>
        <dbReference type="ARBA" id="ARBA00022801"/>
    </source>
</evidence>
<feature type="domain" description="Integrase catalytic" evidence="11">
    <location>
        <begin position="940"/>
        <end position="1147"/>
    </location>
</feature>
<dbReference type="InterPro" id="IPR043128">
    <property type="entry name" value="Rev_trsase/Diguanyl_cyclase"/>
</dbReference>
<dbReference type="GO" id="GO:0008233">
    <property type="term" value="F:peptidase activity"/>
    <property type="evidence" value="ECO:0007669"/>
    <property type="project" value="UniProtKB-KW"/>
</dbReference>
<evidence type="ECO:0000256" key="3">
    <source>
        <dbReference type="ARBA" id="ARBA00022679"/>
    </source>
</evidence>
<evidence type="ECO:0000256" key="5">
    <source>
        <dbReference type="ARBA" id="ARBA00022722"/>
    </source>
</evidence>
<evidence type="ECO:0000256" key="8">
    <source>
        <dbReference type="ARBA" id="ARBA00022918"/>
    </source>
</evidence>
<dbReference type="InterPro" id="IPR001584">
    <property type="entry name" value="Integrase_cat-core"/>
</dbReference>
<evidence type="ECO:0000256" key="2">
    <source>
        <dbReference type="ARBA" id="ARBA00022670"/>
    </source>
</evidence>
<dbReference type="InterPro" id="IPR056924">
    <property type="entry name" value="SH3_Tf2-1"/>
</dbReference>
<evidence type="ECO:0000313" key="12">
    <source>
        <dbReference type="EMBL" id="RVW66374.1"/>
    </source>
</evidence>
<evidence type="ECO:0000256" key="1">
    <source>
        <dbReference type="ARBA" id="ARBA00012493"/>
    </source>
</evidence>
<feature type="region of interest" description="Disordered" evidence="9">
    <location>
        <begin position="280"/>
        <end position="306"/>
    </location>
</feature>
<dbReference type="PROSITE" id="PS50994">
    <property type="entry name" value="INTEGRASE"/>
    <property type="match status" value="1"/>
</dbReference>
<dbReference type="SUPFAM" id="SSF54160">
    <property type="entry name" value="Chromo domain-like"/>
    <property type="match status" value="1"/>
</dbReference>
<dbReference type="Pfam" id="PF08284">
    <property type="entry name" value="RVP_2"/>
    <property type="match status" value="1"/>
</dbReference>
<dbReference type="SUPFAM" id="SSF56672">
    <property type="entry name" value="DNA/RNA polymerases"/>
    <property type="match status" value="1"/>
</dbReference>
<dbReference type="GO" id="GO:0003676">
    <property type="term" value="F:nucleic acid binding"/>
    <property type="evidence" value="ECO:0007669"/>
    <property type="project" value="InterPro"/>
</dbReference>
<keyword evidence="4" id="KW-0548">Nucleotidyltransferase</keyword>
<name>A0A438G2E4_VITVI</name>
<dbReference type="GO" id="GO:0006508">
    <property type="term" value="P:proteolysis"/>
    <property type="evidence" value="ECO:0007669"/>
    <property type="project" value="UniProtKB-KW"/>
</dbReference>
<keyword evidence="3" id="KW-0808">Transferase</keyword>
<comment type="caution">
    <text evidence="12">The sequence shown here is derived from an EMBL/GenBank/DDBJ whole genome shotgun (WGS) entry which is preliminary data.</text>
</comment>
<reference evidence="12 13" key="1">
    <citation type="journal article" date="2018" name="PLoS Genet.">
        <title>Population sequencing reveals clonal diversity and ancestral inbreeding in the grapevine cultivar Chardonnay.</title>
        <authorList>
            <person name="Roach M.J."/>
            <person name="Johnson D.L."/>
            <person name="Bohlmann J."/>
            <person name="van Vuuren H.J."/>
            <person name="Jones S.J."/>
            <person name="Pretorius I.S."/>
            <person name="Schmidt S.A."/>
            <person name="Borneman A.R."/>
        </authorList>
    </citation>
    <scope>NUCLEOTIDE SEQUENCE [LARGE SCALE GENOMIC DNA]</scope>
    <source>
        <strain evidence="13">cv. Chardonnay</strain>
        <tissue evidence="12">Leaf</tissue>
    </source>
</reference>
<dbReference type="Proteomes" id="UP000288805">
    <property type="component" value="Unassembled WGS sequence"/>
</dbReference>
<dbReference type="Pfam" id="PF17917">
    <property type="entry name" value="RT_RNaseH"/>
    <property type="match status" value="1"/>
</dbReference>
<dbReference type="CDD" id="cd01647">
    <property type="entry name" value="RT_LTR"/>
    <property type="match status" value="1"/>
</dbReference>
<dbReference type="Gene3D" id="3.30.420.10">
    <property type="entry name" value="Ribonuclease H-like superfamily/Ribonuclease H"/>
    <property type="match status" value="1"/>
</dbReference>
<dbReference type="PANTHER" id="PTHR37984:SF5">
    <property type="entry name" value="PROTEIN NYNRIN-LIKE"/>
    <property type="match status" value="1"/>
</dbReference>
<dbReference type="Gene3D" id="3.10.10.10">
    <property type="entry name" value="HIV Type 1 Reverse Transcriptase, subunit A, domain 1"/>
    <property type="match status" value="1"/>
</dbReference>
<dbReference type="InterPro" id="IPR005162">
    <property type="entry name" value="Retrotrans_gag_dom"/>
</dbReference>
<keyword evidence="7" id="KW-0378">Hydrolase</keyword>
<dbReference type="InterPro" id="IPR012337">
    <property type="entry name" value="RNaseH-like_sf"/>
</dbReference>
<dbReference type="InterPro" id="IPR050951">
    <property type="entry name" value="Retrovirus_Pol_polyprotein"/>
</dbReference>
<accession>A0A438G2E4</accession>